<protein>
    <submittedName>
        <fullName evidence="1">Uncharacterized protein</fullName>
    </submittedName>
</protein>
<feature type="non-terminal residue" evidence="1">
    <location>
        <position position="85"/>
    </location>
</feature>
<keyword evidence="2" id="KW-1185">Reference proteome</keyword>
<gene>
    <name evidence="1" type="ORF">L9F63_000102</name>
</gene>
<reference evidence="1" key="2">
    <citation type="submission" date="2023-05" db="EMBL/GenBank/DDBJ databases">
        <authorList>
            <person name="Fouks B."/>
        </authorList>
    </citation>
    <scope>NUCLEOTIDE SEQUENCE</scope>
    <source>
        <strain evidence="1">Stay&amp;Tobe</strain>
        <tissue evidence="1">Testes</tissue>
    </source>
</reference>
<name>A0AAD8AN86_DIPPU</name>
<reference evidence="1" key="1">
    <citation type="journal article" date="2023" name="IScience">
        <title>Live-bearing cockroach genome reveals convergent evolutionary mechanisms linked to viviparity in insects and beyond.</title>
        <authorList>
            <person name="Fouks B."/>
            <person name="Harrison M.C."/>
            <person name="Mikhailova A.A."/>
            <person name="Marchal E."/>
            <person name="English S."/>
            <person name="Carruthers M."/>
            <person name="Jennings E.C."/>
            <person name="Chiamaka E.L."/>
            <person name="Frigard R.A."/>
            <person name="Pippel M."/>
            <person name="Attardo G.M."/>
            <person name="Benoit J.B."/>
            <person name="Bornberg-Bauer E."/>
            <person name="Tobe S.S."/>
        </authorList>
    </citation>
    <scope>NUCLEOTIDE SEQUENCE</scope>
    <source>
        <strain evidence="1">Stay&amp;Tobe</strain>
    </source>
</reference>
<evidence type="ECO:0000313" key="1">
    <source>
        <dbReference type="EMBL" id="KAJ9601711.1"/>
    </source>
</evidence>
<dbReference type="Proteomes" id="UP001233999">
    <property type="component" value="Unassembled WGS sequence"/>
</dbReference>
<proteinExistence type="predicted"/>
<dbReference type="EMBL" id="JASPKZ010000004">
    <property type="protein sequence ID" value="KAJ9601711.1"/>
    <property type="molecule type" value="Genomic_DNA"/>
</dbReference>
<feature type="non-terminal residue" evidence="1">
    <location>
        <position position="1"/>
    </location>
</feature>
<organism evidence="1 2">
    <name type="scientific">Diploptera punctata</name>
    <name type="common">Pacific beetle cockroach</name>
    <dbReference type="NCBI Taxonomy" id="6984"/>
    <lineage>
        <taxon>Eukaryota</taxon>
        <taxon>Metazoa</taxon>
        <taxon>Ecdysozoa</taxon>
        <taxon>Arthropoda</taxon>
        <taxon>Hexapoda</taxon>
        <taxon>Insecta</taxon>
        <taxon>Pterygota</taxon>
        <taxon>Neoptera</taxon>
        <taxon>Polyneoptera</taxon>
        <taxon>Dictyoptera</taxon>
        <taxon>Blattodea</taxon>
        <taxon>Blaberoidea</taxon>
        <taxon>Blaberidae</taxon>
        <taxon>Diplopterinae</taxon>
        <taxon>Diploptera</taxon>
    </lineage>
</organism>
<comment type="caution">
    <text evidence="1">The sequence shown here is derived from an EMBL/GenBank/DDBJ whole genome shotgun (WGS) entry which is preliminary data.</text>
</comment>
<accession>A0AAD8AN86</accession>
<sequence length="85" mass="10812">YRFWNQIIKMQQRSGFYYHQFFRSFKVQMQHERSTELLRKYRVRIDKTFKPCKCIFYIFRNGFNSYLVCYEEQKTIKFIINRNVL</sequence>
<evidence type="ECO:0000313" key="2">
    <source>
        <dbReference type="Proteomes" id="UP001233999"/>
    </source>
</evidence>
<dbReference type="AlphaFoldDB" id="A0AAD8AN86"/>